<dbReference type="NCBIfam" id="TIGR03061">
    <property type="entry name" value="pip_yhgE_Nterm"/>
    <property type="match status" value="1"/>
</dbReference>
<feature type="transmembrane region" description="Helical" evidence="7">
    <location>
        <begin position="866"/>
        <end position="886"/>
    </location>
</feature>
<evidence type="ECO:0000313" key="10">
    <source>
        <dbReference type="Proteomes" id="UP000006386"/>
    </source>
</evidence>
<feature type="transmembrane region" description="Helical" evidence="7">
    <location>
        <begin position="898"/>
        <end position="917"/>
    </location>
</feature>
<dbReference type="InterPro" id="IPR013525">
    <property type="entry name" value="ABC2_TM"/>
</dbReference>
<dbReference type="Proteomes" id="UP000006386">
    <property type="component" value="Chromosome"/>
</dbReference>
<dbReference type="EMBL" id="AP009351">
    <property type="protein sequence ID" value="BAF68814.1"/>
    <property type="molecule type" value="Genomic_DNA"/>
</dbReference>
<evidence type="ECO:0000259" key="8">
    <source>
        <dbReference type="Pfam" id="PF12698"/>
    </source>
</evidence>
<dbReference type="GO" id="GO:0016020">
    <property type="term" value="C:membrane"/>
    <property type="evidence" value="ECO:0007669"/>
    <property type="project" value="UniProtKB-SubCell"/>
</dbReference>
<comment type="subcellular location">
    <subcellularLocation>
        <location evidence="1">Membrane</location>
        <topology evidence="1">Multi-pass membrane protein</topology>
    </subcellularLocation>
</comment>
<evidence type="ECO:0000256" key="5">
    <source>
        <dbReference type="SAM" id="Coils"/>
    </source>
</evidence>
<keyword evidence="2 7" id="KW-0812">Transmembrane</keyword>
<keyword evidence="4 7" id="KW-0472">Membrane</keyword>
<dbReference type="Gene3D" id="3.40.1710.10">
    <property type="entry name" value="abc type-2 transporter like domain"/>
    <property type="match status" value="1"/>
</dbReference>
<name>A0A0H3KAU4_STAAE</name>
<feature type="transmembrane region" description="Helical" evidence="7">
    <location>
        <begin position="798"/>
        <end position="817"/>
    </location>
</feature>
<dbReference type="NCBIfam" id="TIGR03062">
    <property type="entry name" value="pip_yhgE_Cterm"/>
    <property type="match status" value="1"/>
</dbReference>
<evidence type="ECO:0000256" key="4">
    <source>
        <dbReference type="ARBA" id="ARBA00023136"/>
    </source>
</evidence>
<dbReference type="Pfam" id="PF12698">
    <property type="entry name" value="ABC2_membrane_3"/>
    <property type="match status" value="1"/>
</dbReference>
<dbReference type="GO" id="GO:0140359">
    <property type="term" value="F:ABC-type transporter activity"/>
    <property type="evidence" value="ECO:0007669"/>
    <property type="project" value="InterPro"/>
</dbReference>
<sequence>MTMKNAFKLFKMDLKKVAKTPAVWIILAGLAILPSFYAWFNLWAMWDPYGNTGHIKVAVVNEDKGDTIRGKKVNVGNTMVNTLKKNKSFDWQFVSREKADHEIKMGKYFAGIYIPSKFTHEITGTLRKQPQKADVEFKVNQKINAVASKLTDTGSSVVVEKANEQFNKTVTRALLEEANKAGLTIEENVPTINKIKNAVYSADKALPKINDFANKIVYLNNHQADLDKYANDFRKLGNYKGDILDAQKKLNEVNGAIPQLNEKAKLILALNNYMPKIEKALNFAADDVPAQFPKINQGLNIASQGIDQANGQLNDAKGFVTQVRSRVGDYQDAIRRAQDLNRRNQQQIPQNSAANNETSNSAPAAGNGVASTPPSAPSGDTAPNNNVTQNTAPNSNNAPVSTTPQSTSGKKDGQSFVDITTTQVSTANENTQNITDKDVKSMEAALTGSLLSLSNNLDTQAKAAQKDSQALRNISYGILASDKPSDFRESLDNVKSGLEYTTQYNQQFIDTLKEIEKNENVDLSKEIDKVKAANNRINESLRLVNQLSNALKNGSSGTAEATKLLDQLSKLDSSLSSFRDYVKKDLNSSLVSISQRIMDELNKGQTALSNVQSKLNTIDQVINSGQAILKNGKTRIDRLQTVLPSIEQQYISAVKNAQANFSKVKSDVAKAANFVRNDLPQLEQRLTNATASVNKNLPTLLNGYDQAVGLLNKNQPQAKKALSDLADFSQNKLPDVEKDLKKANKIFKKLDKDDAVDKLIDTLKNDLKKQAGIIANPINKKTVDVFPVKDYGSGMTPFYTALSVWVGALLMVSLLTVDNKHKSLESVLTTRQVFLGKAGFFIMLGMLQALIVSVGDLLILKAGVESPVLFVLITIFCSIIFNSIVYTCVSLLGNPGKAIAIVLLVLQIAGGGGTFPIQTTPQFFQNISPYLPFTYAIDSLRETVGGIVPEILITKLIILTLFGIGFFVVGLILKPVTDPLMKRVSEKVDQSNVTE</sequence>
<dbReference type="AlphaFoldDB" id="A0A0H3KAU4"/>
<feature type="region of interest" description="Disordered" evidence="6">
    <location>
        <begin position="340"/>
        <end position="415"/>
    </location>
</feature>
<dbReference type="PANTHER" id="PTHR43077">
    <property type="entry name" value="TRANSPORT PERMEASE YVFS-RELATED"/>
    <property type="match status" value="1"/>
</dbReference>
<dbReference type="KEGG" id="sae:NWMN_2542"/>
<dbReference type="InterPro" id="IPR051328">
    <property type="entry name" value="T7SS_ABC-Transporter"/>
</dbReference>
<proteinExistence type="predicted"/>
<evidence type="ECO:0000256" key="6">
    <source>
        <dbReference type="SAM" id="MobiDB-lite"/>
    </source>
</evidence>
<dbReference type="HOGENOM" id="CLU_004534_2_1_9"/>
<organism evidence="9 10">
    <name type="scientific">Staphylococcus aureus (strain Newman)</name>
    <dbReference type="NCBI Taxonomy" id="426430"/>
    <lineage>
        <taxon>Bacteria</taxon>
        <taxon>Bacillati</taxon>
        <taxon>Bacillota</taxon>
        <taxon>Bacilli</taxon>
        <taxon>Bacillales</taxon>
        <taxon>Staphylococcaceae</taxon>
        <taxon>Staphylococcus</taxon>
    </lineage>
</organism>
<protein>
    <recommendedName>
        <fullName evidence="8">ABC-2 type transporter transmembrane domain-containing protein</fullName>
    </recommendedName>
</protein>
<feature type="transmembrane region" description="Helical" evidence="7">
    <location>
        <begin position="951"/>
        <end position="973"/>
    </location>
</feature>
<evidence type="ECO:0000256" key="1">
    <source>
        <dbReference type="ARBA" id="ARBA00004141"/>
    </source>
</evidence>
<reference evidence="9 10" key="1">
    <citation type="journal article" date="2008" name="J. Bacteriol.">
        <title>Genome sequence of Staphylococcus aureus strain Newman and comparative analysis of staphylococcal genomes: polymorphism and evolution of two major pathogenicity islands.</title>
        <authorList>
            <person name="Baba T."/>
            <person name="Bae T."/>
            <person name="Schneewind O."/>
            <person name="Takeuchi F."/>
            <person name="Hiramatsu K."/>
        </authorList>
    </citation>
    <scope>NUCLEOTIDE SEQUENCE [LARGE SCALE GENOMIC DNA]</scope>
    <source>
        <strain evidence="9 10">Newman</strain>
    </source>
</reference>
<accession>A0A0H3KAU4</accession>
<feature type="compositionally biased region" description="Polar residues" evidence="6">
    <location>
        <begin position="381"/>
        <end position="408"/>
    </location>
</feature>
<feature type="domain" description="ABC-2 type transporter transmembrane" evidence="8">
    <location>
        <begin position="646"/>
        <end position="971"/>
    </location>
</feature>
<dbReference type="InterPro" id="IPR017501">
    <property type="entry name" value="Phage_infect_YhgE_C"/>
</dbReference>
<keyword evidence="5" id="KW-0175">Coiled coil</keyword>
<dbReference type="PANTHER" id="PTHR43077:SF10">
    <property type="entry name" value="TRANSPORT PERMEASE PROTEIN"/>
    <property type="match status" value="1"/>
</dbReference>
<gene>
    <name evidence="9" type="ordered locus">NWMN_2542</name>
</gene>
<feature type="compositionally biased region" description="Low complexity" evidence="6">
    <location>
        <begin position="351"/>
        <end position="365"/>
    </location>
</feature>
<evidence type="ECO:0000256" key="2">
    <source>
        <dbReference type="ARBA" id="ARBA00022692"/>
    </source>
</evidence>
<feature type="coiled-coil region" evidence="5">
    <location>
        <begin position="513"/>
        <end position="550"/>
    </location>
</feature>
<keyword evidence="3 7" id="KW-1133">Transmembrane helix</keyword>
<evidence type="ECO:0000256" key="3">
    <source>
        <dbReference type="ARBA" id="ARBA00022989"/>
    </source>
</evidence>
<dbReference type="InterPro" id="IPR017500">
    <property type="entry name" value="Phage_infect_YhgE_N"/>
</dbReference>
<feature type="transmembrane region" description="Helical" evidence="7">
    <location>
        <begin position="838"/>
        <end position="860"/>
    </location>
</feature>
<evidence type="ECO:0000256" key="7">
    <source>
        <dbReference type="SAM" id="Phobius"/>
    </source>
</evidence>
<evidence type="ECO:0000313" key="9">
    <source>
        <dbReference type="EMBL" id="BAF68814.1"/>
    </source>
</evidence>